<dbReference type="EMBL" id="JAVUPU010000006">
    <property type="protein sequence ID" value="MDT9599810.1"/>
    <property type="molecule type" value="Genomic_DNA"/>
</dbReference>
<dbReference type="Gene3D" id="1.20.58.520">
    <property type="entry name" value="Amidohydrolase"/>
    <property type="match status" value="1"/>
</dbReference>
<evidence type="ECO:0000313" key="3">
    <source>
        <dbReference type="EMBL" id="MDT9599810.1"/>
    </source>
</evidence>
<accession>A0ABU3Q8S1</accession>
<feature type="signal peptide" evidence="1">
    <location>
        <begin position="1"/>
        <end position="27"/>
    </location>
</feature>
<dbReference type="RefSeq" id="WP_315726909.1">
    <property type="nucleotide sequence ID" value="NZ_JAVUPU010000006.1"/>
</dbReference>
<dbReference type="InterPro" id="IPR011059">
    <property type="entry name" value="Metal-dep_hydrolase_composite"/>
</dbReference>
<dbReference type="Gene3D" id="3.30.110.90">
    <property type="entry name" value="Amidohydrolase"/>
    <property type="match status" value="1"/>
</dbReference>
<organism evidence="3 4">
    <name type="scientific">Sphingosinicella rhizophila</name>
    <dbReference type="NCBI Taxonomy" id="3050082"/>
    <lineage>
        <taxon>Bacteria</taxon>
        <taxon>Pseudomonadati</taxon>
        <taxon>Pseudomonadota</taxon>
        <taxon>Alphaproteobacteria</taxon>
        <taxon>Sphingomonadales</taxon>
        <taxon>Sphingosinicellaceae</taxon>
        <taxon>Sphingosinicella</taxon>
    </lineage>
</organism>
<dbReference type="Gene3D" id="3.40.50.10910">
    <property type="entry name" value="Amidohydrolase"/>
    <property type="match status" value="1"/>
</dbReference>
<dbReference type="PANTHER" id="PTHR43135">
    <property type="entry name" value="ALPHA-D-RIBOSE 1-METHYLPHOSPHONATE 5-TRIPHOSPHATE DIPHOSPHATASE"/>
    <property type="match status" value="1"/>
</dbReference>
<dbReference type="Gene3D" id="2.30.40.10">
    <property type="entry name" value="Urease, subunit C, domain 1"/>
    <property type="match status" value="1"/>
</dbReference>
<feature type="domain" description="Amidohydrolase-related" evidence="2">
    <location>
        <begin position="346"/>
        <end position="445"/>
    </location>
</feature>
<dbReference type="InterPro" id="IPR032466">
    <property type="entry name" value="Metal_Hydrolase"/>
</dbReference>
<evidence type="ECO:0000313" key="4">
    <source>
        <dbReference type="Proteomes" id="UP001259572"/>
    </source>
</evidence>
<gene>
    <name evidence="3" type="ORF">RQX22_12685</name>
</gene>
<feature type="chain" id="PRO_5046944140" evidence="1">
    <location>
        <begin position="28"/>
        <end position="471"/>
    </location>
</feature>
<dbReference type="Proteomes" id="UP001259572">
    <property type="component" value="Unassembled WGS sequence"/>
</dbReference>
<protein>
    <submittedName>
        <fullName evidence="3">Amidohydrolase family protein</fullName>
    </submittedName>
</protein>
<reference evidence="3 4" key="1">
    <citation type="submission" date="2023-05" db="EMBL/GenBank/DDBJ databases">
        <authorList>
            <person name="Guo Y."/>
        </authorList>
    </citation>
    <scope>NUCLEOTIDE SEQUENCE [LARGE SCALE GENOMIC DNA]</scope>
    <source>
        <strain evidence="3 4">GR2756</strain>
    </source>
</reference>
<dbReference type="InterPro" id="IPR006680">
    <property type="entry name" value="Amidohydro-rel"/>
</dbReference>
<name>A0ABU3Q8S1_9SPHN</name>
<sequence>MRLRLALAAAAAALPLALASVPAPVQAQPAASAADAAAKGEVTVYRGATLIDGTGAPARADVAIVVEGARIAAVQAAGAAVPAGAKIVDARGLYVLPGLIDTHVHLATPPNRKRAEAVMRRQVYAGITAVRDMADDLRAIGELTRASLVGELAGPDIYYAALMAGPSFFTDPRTIAVAQGAVPGKVPWMQAISDETDLPIAVAMARGTSATGIKIYANLPGSLVGRITREAHRQGVPVWSHGMVFPALPAEIVDAGVDVVSHVCYLAYQVSDVRPGSYQDRVPVDLKPFAAGDNPVMADLFGRMKRKNIILDATNRIYVEEEKRVKAGRPGDPPRCPSDLSVRLTRQAFAQGVMIASGTDGMTPWDDPYPALHEELDILAKRVGMPNLEVIRAATETAARTIGKEAEMGTVAPGKLANLLFLARDPSADIANLRSVRFTVKRGRVYDRGDYRPVTAEEFGVEAEGKKADAK</sequence>
<dbReference type="PANTHER" id="PTHR43135:SF3">
    <property type="entry name" value="ALPHA-D-RIBOSE 1-METHYLPHOSPHONATE 5-TRIPHOSPHATE DIPHOSPHATASE"/>
    <property type="match status" value="1"/>
</dbReference>
<evidence type="ECO:0000259" key="2">
    <source>
        <dbReference type="Pfam" id="PF01979"/>
    </source>
</evidence>
<dbReference type="SUPFAM" id="SSF51556">
    <property type="entry name" value="Metallo-dependent hydrolases"/>
    <property type="match status" value="1"/>
</dbReference>
<proteinExistence type="predicted"/>
<comment type="caution">
    <text evidence="3">The sequence shown here is derived from an EMBL/GenBank/DDBJ whole genome shotgun (WGS) entry which is preliminary data.</text>
</comment>
<keyword evidence="4" id="KW-1185">Reference proteome</keyword>
<dbReference type="InterPro" id="IPR051781">
    <property type="entry name" value="Metallo-dep_Hydrolase"/>
</dbReference>
<dbReference type="Pfam" id="PF01979">
    <property type="entry name" value="Amidohydro_1"/>
    <property type="match status" value="1"/>
</dbReference>
<keyword evidence="1" id="KW-0732">Signal</keyword>
<evidence type="ECO:0000256" key="1">
    <source>
        <dbReference type="SAM" id="SignalP"/>
    </source>
</evidence>
<dbReference type="SUPFAM" id="SSF51338">
    <property type="entry name" value="Composite domain of metallo-dependent hydrolases"/>
    <property type="match status" value="1"/>
</dbReference>